<dbReference type="InterPro" id="IPR000008">
    <property type="entry name" value="C2_dom"/>
</dbReference>
<keyword evidence="6" id="KW-1185">Reference proteome</keyword>
<dbReference type="EMBL" id="KN824293">
    <property type="protein sequence ID" value="KIM28484.1"/>
    <property type="molecule type" value="Genomic_DNA"/>
</dbReference>
<dbReference type="GO" id="GO:0005509">
    <property type="term" value="F:calcium ion binding"/>
    <property type="evidence" value="ECO:0007669"/>
    <property type="project" value="TreeGrafter"/>
</dbReference>
<dbReference type="HOGENOM" id="CLU_564015_0_0_1"/>
<dbReference type="PANTHER" id="PTHR45911">
    <property type="entry name" value="C2 DOMAIN-CONTAINING PROTEIN"/>
    <property type="match status" value="1"/>
</dbReference>
<keyword evidence="1" id="KW-0479">Metal-binding</keyword>
<organism evidence="5 6">
    <name type="scientific">Serendipita vermifera MAFF 305830</name>
    <dbReference type="NCBI Taxonomy" id="933852"/>
    <lineage>
        <taxon>Eukaryota</taxon>
        <taxon>Fungi</taxon>
        <taxon>Dikarya</taxon>
        <taxon>Basidiomycota</taxon>
        <taxon>Agaricomycotina</taxon>
        <taxon>Agaricomycetes</taxon>
        <taxon>Sebacinales</taxon>
        <taxon>Serendipitaceae</taxon>
        <taxon>Serendipita</taxon>
    </lineage>
</organism>
<evidence type="ECO:0000256" key="3">
    <source>
        <dbReference type="SAM" id="MobiDB-lite"/>
    </source>
</evidence>
<proteinExistence type="predicted"/>
<dbReference type="Pfam" id="PF00168">
    <property type="entry name" value="C2"/>
    <property type="match status" value="1"/>
</dbReference>
<dbReference type="PROSITE" id="PS50004">
    <property type="entry name" value="C2"/>
    <property type="match status" value="1"/>
</dbReference>
<reference evidence="5 6" key="1">
    <citation type="submission" date="2014-04" db="EMBL/GenBank/DDBJ databases">
        <authorList>
            <consortium name="DOE Joint Genome Institute"/>
            <person name="Kuo A."/>
            <person name="Zuccaro A."/>
            <person name="Kohler A."/>
            <person name="Nagy L.G."/>
            <person name="Floudas D."/>
            <person name="Copeland A."/>
            <person name="Barry K.W."/>
            <person name="Cichocki N."/>
            <person name="Veneault-Fourrey C."/>
            <person name="LaButti K."/>
            <person name="Lindquist E.A."/>
            <person name="Lipzen A."/>
            <person name="Lundell T."/>
            <person name="Morin E."/>
            <person name="Murat C."/>
            <person name="Sun H."/>
            <person name="Tunlid A."/>
            <person name="Henrissat B."/>
            <person name="Grigoriev I.V."/>
            <person name="Hibbett D.S."/>
            <person name="Martin F."/>
            <person name="Nordberg H.P."/>
            <person name="Cantor M.N."/>
            <person name="Hua S.X."/>
        </authorList>
    </citation>
    <scope>NUCLEOTIDE SEQUENCE [LARGE SCALE GENOMIC DNA]</scope>
    <source>
        <strain evidence="5 6">MAFF 305830</strain>
    </source>
</reference>
<evidence type="ECO:0000313" key="6">
    <source>
        <dbReference type="Proteomes" id="UP000054097"/>
    </source>
</evidence>
<dbReference type="SMART" id="SM00239">
    <property type="entry name" value="C2"/>
    <property type="match status" value="1"/>
</dbReference>
<sequence>MPPQPPYGGYVTESNSPSQYPQRYPMQVEQGNNHVDLQRSRNMEEISYYGGGLPTGAWDVQQHLESSRPPYGPHSSVLHAPAFPQFPRTHRVKITVVSASDLIKRGFFQLPDPYVELQVDCELAYTTSTVKTTLNPYWDKGTEVTVTDSSMIMVKVYDMRKSQKPGSGILGKVEFCVDNVLGPDYSELKTLTTDLTTFSLLPSSRGKITLRLEPIATISPGQSRLPNTGPVASHLIERLCLQCRNAQCIDGKVYCGLRCVAISRNGAPKLVELPAAHYMFRRISDMFKEAWRHHTTAPTPQYIFVIVSTEENDRMYNAYKQGIESQRNFLAQNLTEGNEQYRWYGTIRECNVGDPGRGVLCTSAHCSTCWVIRHSFDVDRFGQDCGSGRGVYSSADSFTANRHSKTFNQSPWTAQLLTSVVVGGLSTGYDKDGPKMPDYPPDGHDRIGGQRGKPLTYNGTVVYRNDAIRPMYLVLYLTPRAPSS</sequence>
<keyword evidence="2" id="KW-0106">Calcium</keyword>
<evidence type="ECO:0000256" key="2">
    <source>
        <dbReference type="ARBA" id="ARBA00022837"/>
    </source>
</evidence>
<dbReference type="InterPro" id="IPR035892">
    <property type="entry name" value="C2_domain_sf"/>
</dbReference>
<dbReference type="AlphaFoldDB" id="A0A0C3B8L9"/>
<dbReference type="Gene3D" id="2.60.40.150">
    <property type="entry name" value="C2 domain"/>
    <property type="match status" value="1"/>
</dbReference>
<accession>A0A0C3B8L9</accession>
<dbReference type="Proteomes" id="UP000054097">
    <property type="component" value="Unassembled WGS sequence"/>
</dbReference>
<dbReference type="STRING" id="933852.A0A0C3B8L9"/>
<dbReference type="PANTHER" id="PTHR45911:SF4">
    <property type="entry name" value="MULTIPLE C2 AND TRANSMEMBRANE DOMAIN-CONTAINING PROTEIN"/>
    <property type="match status" value="1"/>
</dbReference>
<dbReference type="SUPFAM" id="SSF49562">
    <property type="entry name" value="C2 domain (Calcium/lipid-binding domain, CaLB)"/>
    <property type="match status" value="1"/>
</dbReference>
<reference evidence="6" key="2">
    <citation type="submission" date="2015-01" db="EMBL/GenBank/DDBJ databases">
        <title>Evolutionary Origins and Diversification of the Mycorrhizal Mutualists.</title>
        <authorList>
            <consortium name="DOE Joint Genome Institute"/>
            <consortium name="Mycorrhizal Genomics Consortium"/>
            <person name="Kohler A."/>
            <person name="Kuo A."/>
            <person name="Nagy L.G."/>
            <person name="Floudas D."/>
            <person name="Copeland A."/>
            <person name="Barry K.W."/>
            <person name="Cichocki N."/>
            <person name="Veneault-Fourrey C."/>
            <person name="LaButti K."/>
            <person name="Lindquist E.A."/>
            <person name="Lipzen A."/>
            <person name="Lundell T."/>
            <person name="Morin E."/>
            <person name="Murat C."/>
            <person name="Riley R."/>
            <person name="Ohm R."/>
            <person name="Sun H."/>
            <person name="Tunlid A."/>
            <person name="Henrissat B."/>
            <person name="Grigoriev I.V."/>
            <person name="Hibbett D.S."/>
            <person name="Martin F."/>
        </authorList>
    </citation>
    <scope>NUCLEOTIDE SEQUENCE [LARGE SCALE GENOMIC DNA]</scope>
    <source>
        <strain evidence="6">MAFF 305830</strain>
    </source>
</reference>
<evidence type="ECO:0000256" key="1">
    <source>
        <dbReference type="ARBA" id="ARBA00022723"/>
    </source>
</evidence>
<protein>
    <recommendedName>
        <fullName evidence="4">C2 domain-containing protein</fullName>
    </recommendedName>
</protein>
<dbReference type="OrthoDB" id="9514740at2759"/>
<name>A0A0C3B8L9_SERVB</name>
<dbReference type="GO" id="GO:0016020">
    <property type="term" value="C:membrane"/>
    <property type="evidence" value="ECO:0007669"/>
    <property type="project" value="TreeGrafter"/>
</dbReference>
<evidence type="ECO:0000313" key="5">
    <source>
        <dbReference type="EMBL" id="KIM28484.1"/>
    </source>
</evidence>
<evidence type="ECO:0000259" key="4">
    <source>
        <dbReference type="PROSITE" id="PS50004"/>
    </source>
</evidence>
<dbReference type="SUPFAM" id="SSF56399">
    <property type="entry name" value="ADP-ribosylation"/>
    <property type="match status" value="1"/>
</dbReference>
<feature type="domain" description="C2" evidence="4">
    <location>
        <begin position="69"/>
        <end position="190"/>
    </location>
</feature>
<gene>
    <name evidence="5" type="ORF">M408DRAFT_142743</name>
</gene>
<dbReference type="Gene3D" id="3.90.228.10">
    <property type="match status" value="1"/>
</dbReference>
<feature type="region of interest" description="Disordered" evidence="3">
    <location>
        <begin position="1"/>
        <end position="20"/>
    </location>
</feature>